<feature type="chain" id="PRO_5026812874" evidence="1">
    <location>
        <begin position="29"/>
        <end position="317"/>
    </location>
</feature>
<dbReference type="PANTHER" id="PTHR20997:SF2">
    <property type="entry name" value="EG:BACR42I17.2 PROTEIN-RELATED"/>
    <property type="match status" value="1"/>
</dbReference>
<proteinExistence type="predicted"/>
<dbReference type="Proteomes" id="UP000504633">
    <property type="component" value="Unplaced"/>
</dbReference>
<protein>
    <submittedName>
        <fullName evidence="3">27 kDa hemolymph protein</fullName>
    </submittedName>
</protein>
<evidence type="ECO:0000313" key="3">
    <source>
        <dbReference type="RefSeq" id="XP_023174509.1"/>
    </source>
</evidence>
<keyword evidence="2" id="KW-1185">Reference proteome</keyword>
<dbReference type="KEGG" id="dhe:111601899"/>
<dbReference type="AlphaFoldDB" id="A0A6J1MC24"/>
<dbReference type="InterPro" id="IPR009832">
    <property type="entry name" value="DUF1397"/>
</dbReference>
<dbReference type="RefSeq" id="XP_023174509.1">
    <property type="nucleotide sequence ID" value="XM_023318741.2"/>
</dbReference>
<accession>A0A6J1MC24</accession>
<dbReference type="PANTHER" id="PTHR20997">
    <property type="entry name" value="EG:BACR42I17.2 PROTEIN-RELATED"/>
    <property type="match status" value="1"/>
</dbReference>
<gene>
    <name evidence="3" type="primary">LOC111601899</name>
</gene>
<dbReference type="OMA" id="KESNCQQ"/>
<dbReference type="Pfam" id="PF07165">
    <property type="entry name" value="DUF1397"/>
    <property type="match status" value="1"/>
</dbReference>
<dbReference type="OrthoDB" id="6512861at2759"/>
<dbReference type="GeneID" id="111601899"/>
<organism evidence="2 3">
    <name type="scientific">Drosophila hydei</name>
    <name type="common">Fruit fly</name>
    <dbReference type="NCBI Taxonomy" id="7224"/>
    <lineage>
        <taxon>Eukaryota</taxon>
        <taxon>Metazoa</taxon>
        <taxon>Ecdysozoa</taxon>
        <taxon>Arthropoda</taxon>
        <taxon>Hexapoda</taxon>
        <taxon>Insecta</taxon>
        <taxon>Pterygota</taxon>
        <taxon>Neoptera</taxon>
        <taxon>Endopterygota</taxon>
        <taxon>Diptera</taxon>
        <taxon>Brachycera</taxon>
        <taxon>Muscomorpha</taxon>
        <taxon>Ephydroidea</taxon>
        <taxon>Drosophilidae</taxon>
        <taxon>Drosophila</taxon>
    </lineage>
</organism>
<reference evidence="3" key="1">
    <citation type="submission" date="2025-08" db="UniProtKB">
        <authorList>
            <consortium name="RefSeq"/>
        </authorList>
    </citation>
    <scope>IDENTIFICATION</scope>
    <source>
        <strain evidence="3">15085-1641.00</strain>
        <tissue evidence="3">Whole body</tissue>
    </source>
</reference>
<sequence>METTLNGSRQLLALCVALIGCCCCLVAAELQLPNAANIKDLDELSAHYLPAGYSPANVSLADLERLLEQKCEKANAALPASEVNATKLRQDIQQAGVRLMECINGLANITVVLDEVEQARPLGDLDVVFEKYCLRLPQARQCLTDFNSVLLPCLTREERQHNAVLQRIIGKLLDFVCYKNGDQIALFIAEQGPECLEHHKDNVGTCLEKSFGHYMPSQLNISQAELPELVLGTRQCTELHDFESCVVRHLETCSNITPSNIVESMFRYVRKESNCQQVVDRVARDRSEALGLRSGATSRWTTAAGATIILALGSALM</sequence>
<keyword evidence="1" id="KW-0732">Signal</keyword>
<evidence type="ECO:0000313" key="2">
    <source>
        <dbReference type="Proteomes" id="UP000504633"/>
    </source>
</evidence>
<name>A0A6J1MC24_DROHY</name>
<feature type="signal peptide" evidence="1">
    <location>
        <begin position="1"/>
        <end position="28"/>
    </location>
</feature>
<evidence type="ECO:0000256" key="1">
    <source>
        <dbReference type="SAM" id="SignalP"/>
    </source>
</evidence>